<dbReference type="GO" id="GO:0055091">
    <property type="term" value="P:phospholipid homeostasis"/>
    <property type="evidence" value="ECO:0007669"/>
    <property type="project" value="TreeGrafter"/>
</dbReference>
<evidence type="ECO:0000313" key="16">
    <source>
        <dbReference type="EMBL" id="MWB78391.1"/>
    </source>
</evidence>
<accession>A0A844W6F1</accession>
<evidence type="ECO:0000256" key="7">
    <source>
        <dbReference type="ARBA" id="ARBA00022692"/>
    </source>
</evidence>
<feature type="transmembrane region" description="Helical" evidence="14">
    <location>
        <begin position="60"/>
        <end position="82"/>
    </location>
</feature>
<dbReference type="InterPro" id="IPR051211">
    <property type="entry name" value="PG_lysyltransferase"/>
</dbReference>
<dbReference type="EC" id="2.3.2.3" evidence="3"/>
<feature type="transmembrane region" description="Helical" evidence="14">
    <location>
        <begin position="28"/>
        <end position="48"/>
    </location>
</feature>
<dbReference type="GO" id="GO:0046677">
    <property type="term" value="P:response to antibiotic"/>
    <property type="evidence" value="ECO:0007669"/>
    <property type="project" value="UniProtKB-KW"/>
</dbReference>
<dbReference type="RefSeq" id="WP_160382672.1">
    <property type="nucleotide sequence ID" value="NZ_WNXQ01000005.1"/>
</dbReference>
<dbReference type="AlphaFoldDB" id="A0A844W6F1"/>
<feature type="transmembrane region" description="Helical" evidence="14">
    <location>
        <begin position="222"/>
        <end position="244"/>
    </location>
</feature>
<dbReference type="Pfam" id="PF03706">
    <property type="entry name" value="LPG_synthase_TM"/>
    <property type="match status" value="1"/>
</dbReference>
<reference evidence="16 17" key="1">
    <citation type="submission" date="2019-11" db="EMBL/GenBank/DDBJ databases">
        <title>Pseudooceanicola pacifica sp. nov., isolated from deep-sea sediment of the Pacific Ocean.</title>
        <authorList>
            <person name="Lyu L."/>
        </authorList>
    </citation>
    <scope>NUCLEOTIDE SEQUENCE [LARGE SCALE GENOMIC DNA]</scope>
    <source>
        <strain evidence="16 17">216_PA32_1</strain>
    </source>
</reference>
<keyword evidence="6" id="KW-0808">Transferase</keyword>
<comment type="caution">
    <text evidence="16">The sequence shown here is derived from an EMBL/GenBank/DDBJ whole genome shotgun (WGS) entry which is preliminary data.</text>
</comment>
<feature type="transmembrane region" description="Helical" evidence="14">
    <location>
        <begin position="138"/>
        <end position="161"/>
    </location>
</feature>
<keyword evidence="10 14" id="KW-0472">Membrane</keyword>
<feature type="transmembrane region" description="Helical" evidence="14">
    <location>
        <begin position="181"/>
        <end position="201"/>
    </location>
</feature>
<dbReference type="GO" id="GO:0005886">
    <property type="term" value="C:plasma membrane"/>
    <property type="evidence" value="ECO:0007669"/>
    <property type="project" value="UniProtKB-SubCell"/>
</dbReference>
<keyword evidence="5" id="KW-1003">Cell membrane</keyword>
<evidence type="ECO:0000256" key="4">
    <source>
        <dbReference type="ARBA" id="ARBA00021546"/>
    </source>
</evidence>
<comment type="similarity">
    <text evidence="2">Belongs to the LPG synthase family.</text>
</comment>
<name>A0A844W6F1_9RHOB</name>
<evidence type="ECO:0000256" key="12">
    <source>
        <dbReference type="ARBA" id="ARBA00031899"/>
    </source>
</evidence>
<evidence type="ECO:0000259" key="15">
    <source>
        <dbReference type="Pfam" id="PF09924"/>
    </source>
</evidence>
<proteinExistence type="inferred from homology"/>
<keyword evidence="9" id="KW-0443">Lipid metabolism</keyword>
<dbReference type="GO" id="GO:0050071">
    <property type="term" value="F:phosphatidylglycerol lysyltransferase activity"/>
    <property type="evidence" value="ECO:0007669"/>
    <property type="project" value="UniProtKB-EC"/>
</dbReference>
<gene>
    <name evidence="16" type="primary">mprF</name>
    <name evidence="16" type="ORF">GLS40_10165</name>
</gene>
<protein>
    <recommendedName>
        <fullName evidence="4">Phosphatidylglycerol lysyltransferase</fullName>
        <ecNumber evidence="3">2.3.2.3</ecNumber>
    </recommendedName>
    <alternativeName>
        <fullName evidence="12">Lysylphosphatidylglycerol synthase</fullName>
    </alternativeName>
</protein>
<evidence type="ECO:0000256" key="3">
    <source>
        <dbReference type="ARBA" id="ARBA00012014"/>
    </source>
</evidence>
<evidence type="ECO:0000256" key="9">
    <source>
        <dbReference type="ARBA" id="ARBA00023098"/>
    </source>
</evidence>
<evidence type="ECO:0000256" key="1">
    <source>
        <dbReference type="ARBA" id="ARBA00004651"/>
    </source>
</evidence>
<keyword evidence="17" id="KW-1185">Reference proteome</keyword>
<evidence type="ECO:0000256" key="5">
    <source>
        <dbReference type="ARBA" id="ARBA00022475"/>
    </source>
</evidence>
<evidence type="ECO:0000256" key="8">
    <source>
        <dbReference type="ARBA" id="ARBA00022989"/>
    </source>
</evidence>
<dbReference type="NCBIfam" id="NF033480">
    <property type="entry name" value="bifunc_MprF"/>
    <property type="match status" value="1"/>
</dbReference>
<feature type="domain" description="Phosphatidylglycerol lysyltransferase C-terminal" evidence="15">
    <location>
        <begin position="565"/>
        <end position="843"/>
    </location>
</feature>
<dbReference type="Pfam" id="PF09924">
    <property type="entry name" value="LPG_synthase_C"/>
    <property type="match status" value="1"/>
</dbReference>
<feature type="transmembrane region" description="Helical" evidence="14">
    <location>
        <begin position="440"/>
        <end position="458"/>
    </location>
</feature>
<comment type="catalytic activity">
    <reaction evidence="13">
        <text>L-lysyl-tRNA(Lys) + a 1,2-diacyl-sn-glycero-3-phospho-(1'-sn-glycerol) = a 1,2-diacyl-sn-glycero-3-phospho-1'-(3'-O-L-lysyl)-sn-glycerol + tRNA(Lys)</text>
        <dbReference type="Rhea" id="RHEA:10668"/>
        <dbReference type="Rhea" id="RHEA-COMP:9696"/>
        <dbReference type="Rhea" id="RHEA-COMP:9697"/>
        <dbReference type="ChEBI" id="CHEBI:64716"/>
        <dbReference type="ChEBI" id="CHEBI:75792"/>
        <dbReference type="ChEBI" id="CHEBI:78442"/>
        <dbReference type="ChEBI" id="CHEBI:78529"/>
        <dbReference type="EC" id="2.3.2.3"/>
    </reaction>
</comment>
<dbReference type="Proteomes" id="UP000443843">
    <property type="component" value="Unassembled WGS sequence"/>
</dbReference>
<comment type="subcellular location">
    <subcellularLocation>
        <location evidence="1">Cell membrane</location>
        <topology evidence="1">Multi-pass membrane protein</topology>
    </subcellularLocation>
</comment>
<feature type="transmembrane region" description="Helical" evidence="14">
    <location>
        <begin position="510"/>
        <end position="530"/>
    </location>
</feature>
<organism evidence="16 17">
    <name type="scientific">Pseudooceanicola pacificus</name>
    <dbReference type="NCBI Taxonomy" id="2676438"/>
    <lineage>
        <taxon>Bacteria</taxon>
        <taxon>Pseudomonadati</taxon>
        <taxon>Pseudomonadota</taxon>
        <taxon>Alphaproteobacteria</taxon>
        <taxon>Rhodobacterales</taxon>
        <taxon>Paracoccaceae</taxon>
        <taxon>Pseudooceanicola</taxon>
    </lineage>
</organism>
<dbReference type="GO" id="GO:0006629">
    <property type="term" value="P:lipid metabolic process"/>
    <property type="evidence" value="ECO:0007669"/>
    <property type="project" value="UniProtKB-KW"/>
</dbReference>
<sequence length="870" mass="93023">MTQAEQDETGEETCPPEHPNLALLRRHAALIVTAILFVAGAYALYRLLAPLDMRVVLGQLRAVPPHIVIGSLAATAIGYAALVGYDWSAMRYIGKTAPPSSIILGGFLGYALGNSIGLTAVSGGAVRYRIYSALGLDAYDVAAISTFAAMSYGVGATLIGLGALAIHPAALKGMVPLSPDALRFGALAICLLVVALLVWVARRGGTVRLGRFALTAPGGGAMLRQLLITSVDICMAALALHLLLPTGSLPFANMLAVFAVATMVGVASHVPGGIGVFESVVIAALPSSVPVNDAVTALLLFRLIYFLLPFVLALLLLSLIEVWGAAGPRLPRIATLTPVVTAGRSLIPMATGVLVLGSGLFMMFAGLLPNPNVTAKELETLLPLSMVEGGPMVSSILGSLLAVLSVSVFRRSRLAYWMVLAVLGVGIAVAGFKTRDLERVAVFVAMALILWPCRREFYRRARLTQGVLSVRWIVFTLSTLITLGFTWYLVHEQTAARDMMWWQVTGDAPAVAAWRAALTAGVILSAALLFSGLRTARAGVIEPDAEALDRAQRIIAEHGEGSDLIAVTGDKSLMFGPAGQSVLSYGVRGGSWICMGAPVGTEEDVEDLSWTFHDAARAAGARPVFYEAPTGFTPQAIDMGLTLHKMGEEAVVPLPAFSLEGPQRKKLRTTWNRAQRDGLAVEIAAAPHDPALLDELRAISDGWLARQAGREKRFSVGRFDADWLNRTRIALVRHEGRICAFANLMESDRSSAVDLMRHGEEVPAGTMEFLFADLMLKLRDEGRQSFSLGMVPFAGLPGRSGATLWARFGNLVYSRGDRFYSFEGLRRFKSKFDPVWRPRYFCCRSALPPVGPLADAARLIAGSARGIVGK</sequence>
<feature type="transmembrane region" description="Helical" evidence="14">
    <location>
        <begin position="250"/>
        <end position="267"/>
    </location>
</feature>
<dbReference type="InterPro" id="IPR016181">
    <property type="entry name" value="Acyl_CoA_acyltransferase"/>
</dbReference>
<keyword evidence="8 14" id="KW-1133">Transmembrane helix</keyword>
<dbReference type="SUPFAM" id="SSF55729">
    <property type="entry name" value="Acyl-CoA N-acyltransferases (Nat)"/>
    <property type="match status" value="1"/>
</dbReference>
<keyword evidence="11" id="KW-0046">Antibiotic resistance</keyword>
<keyword evidence="7 14" id="KW-0812">Transmembrane</keyword>
<feature type="transmembrane region" description="Helical" evidence="14">
    <location>
        <begin position="102"/>
        <end position="126"/>
    </location>
</feature>
<dbReference type="EMBL" id="WNXQ01000005">
    <property type="protein sequence ID" value="MWB78391.1"/>
    <property type="molecule type" value="Genomic_DNA"/>
</dbReference>
<evidence type="ECO:0000256" key="14">
    <source>
        <dbReference type="SAM" id="Phobius"/>
    </source>
</evidence>
<dbReference type="PANTHER" id="PTHR34697:SF2">
    <property type="entry name" value="PHOSPHATIDYLGLYCEROL LYSYLTRANSFERASE"/>
    <property type="match status" value="1"/>
</dbReference>
<evidence type="ECO:0000256" key="2">
    <source>
        <dbReference type="ARBA" id="ARBA00008627"/>
    </source>
</evidence>
<evidence type="ECO:0000313" key="17">
    <source>
        <dbReference type="Proteomes" id="UP000443843"/>
    </source>
</evidence>
<dbReference type="InterPro" id="IPR024320">
    <property type="entry name" value="LPG_synthase_C"/>
</dbReference>
<evidence type="ECO:0000256" key="6">
    <source>
        <dbReference type="ARBA" id="ARBA00022679"/>
    </source>
</evidence>
<feature type="transmembrane region" description="Helical" evidence="14">
    <location>
        <begin position="414"/>
        <end position="434"/>
    </location>
</feature>
<dbReference type="InterPro" id="IPR022791">
    <property type="entry name" value="L-PG_synthase/AglD"/>
</dbReference>
<feature type="transmembrane region" description="Helical" evidence="14">
    <location>
        <begin position="389"/>
        <end position="409"/>
    </location>
</feature>
<dbReference type="PANTHER" id="PTHR34697">
    <property type="entry name" value="PHOSPHATIDYLGLYCEROL LYSYLTRANSFERASE"/>
    <property type="match status" value="1"/>
</dbReference>
<evidence type="ECO:0000256" key="10">
    <source>
        <dbReference type="ARBA" id="ARBA00023136"/>
    </source>
</evidence>
<feature type="transmembrane region" description="Helical" evidence="14">
    <location>
        <begin position="346"/>
        <end position="369"/>
    </location>
</feature>
<evidence type="ECO:0000256" key="11">
    <source>
        <dbReference type="ARBA" id="ARBA00023251"/>
    </source>
</evidence>
<feature type="transmembrane region" description="Helical" evidence="14">
    <location>
        <begin position="470"/>
        <end position="490"/>
    </location>
</feature>
<feature type="transmembrane region" description="Helical" evidence="14">
    <location>
        <begin position="303"/>
        <end position="326"/>
    </location>
</feature>
<evidence type="ECO:0000256" key="13">
    <source>
        <dbReference type="ARBA" id="ARBA00047540"/>
    </source>
</evidence>